<dbReference type="GO" id="GO:0004222">
    <property type="term" value="F:metalloendopeptidase activity"/>
    <property type="evidence" value="ECO:0007669"/>
    <property type="project" value="InterPro"/>
</dbReference>
<keyword evidence="5 12" id="KW-0812">Transmembrane</keyword>
<dbReference type="InterPro" id="IPR001915">
    <property type="entry name" value="Peptidase_M48"/>
</dbReference>
<dbReference type="InterPro" id="IPR011990">
    <property type="entry name" value="TPR-like_helical_dom_sf"/>
</dbReference>
<dbReference type="SUPFAM" id="SSF48452">
    <property type="entry name" value="TPR-like"/>
    <property type="match status" value="1"/>
</dbReference>
<evidence type="ECO:0000256" key="6">
    <source>
        <dbReference type="ARBA" id="ARBA00022723"/>
    </source>
</evidence>
<dbReference type="Proteomes" id="UP000295543">
    <property type="component" value="Unassembled WGS sequence"/>
</dbReference>
<protein>
    <recommendedName>
        <fullName evidence="13">Peptidase M48 domain-containing protein</fullName>
    </recommendedName>
</protein>
<keyword evidence="15" id="KW-1185">Reference proteome</keyword>
<evidence type="ECO:0000256" key="8">
    <source>
        <dbReference type="ARBA" id="ARBA00022833"/>
    </source>
</evidence>
<sequence>MMSEADRRARVARLETFAQRAPMAYRVRLALLALLGFGVLGGAVLLALGVSVGLVVVLLAISPILLAKLAKVVWIPVAFGWVVLRALWVRFEPPSGHLLAPGEAPALLAEVERLRRAAKAPKLAGILIDDELNAAAASVPRALGLLGHRHYLVLGLPLMQLLDRQQFASVVAHEFGHFGGGHGRFSGWIHRVRVSWYRVLDGLAGRGAWASGLFERFFRWYAPYFDAYSFVLARQNEYQADAMAARLAGADVAGSALVRVNIGAARLEHEFWPSVVEANRREGEPPRGLQRDMAAALRSRHTDDDARIAQRLTARADVHDTHPSLAQRLQALGVVAGDAAPPERSAAEVLLGDLLPVLEADLSEDWRLRVEDGWRERHRAHALDSDRLGELEGQLVRSPAEVVEHAALIERLHPQVDVVPLYRNAVRVAPDDAFAHYRLGVLLLAQDNRAGIELLHRARMLDPQAADAVNEVLAGFHHRHDELDAFDGVLGDQHALDRRRREAAQARNALSAGDVLLSHGLEGDALQAARTSLAATGKVATAWIVRKRIDGDPDGPPHFLVLVKWRGLVFGEDSALQKVVDALDLPGSWVAFTAPNQRRVAAKVRKTAGAPSYRHGEG</sequence>
<dbReference type="InterPro" id="IPR050083">
    <property type="entry name" value="HtpX_protease"/>
</dbReference>
<dbReference type="AlphaFoldDB" id="A0A4R5U679"/>
<keyword evidence="6" id="KW-0479">Metal-binding</keyword>
<dbReference type="Gene3D" id="3.30.2010.10">
    <property type="entry name" value="Metalloproteases ('zincins'), catalytic domain"/>
    <property type="match status" value="1"/>
</dbReference>
<keyword evidence="9 12" id="KW-1133">Transmembrane helix</keyword>
<feature type="transmembrane region" description="Helical" evidence="12">
    <location>
        <begin position="29"/>
        <end position="61"/>
    </location>
</feature>
<dbReference type="Gene3D" id="1.25.40.10">
    <property type="entry name" value="Tetratricopeptide repeat domain"/>
    <property type="match status" value="1"/>
</dbReference>
<feature type="domain" description="Peptidase M48" evidence="13">
    <location>
        <begin position="109"/>
        <end position="332"/>
    </location>
</feature>
<keyword evidence="11 12" id="KW-0472">Membrane</keyword>
<dbReference type="PANTHER" id="PTHR43221:SF1">
    <property type="entry name" value="PROTEASE HTPX"/>
    <property type="match status" value="1"/>
</dbReference>
<evidence type="ECO:0000256" key="7">
    <source>
        <dbReference type="ARBA" id="ARBA00022801"/>
    </source>
</evidence>
<evidence type="ECO:0000256" key="2">
    <source>
        <dbReference type="ARBA" id="ARBA00004651"/>
    </source>
</evidence>
<evidence type="ECO:0000256" key="1">
    <source>
        <dbReference type="ARBA" id="ARBA00001947"/>
    </source>
</evidence>
<keyword evidence="4" id="KW-0645">Protease</keyword>
<dbReference type="CDD" id="cd07328">
    <property type="entry name" value="M48_Ste24p_like"/>
    <property type="match status" value="1"/>
</dbReference>
<dbReference type="EMBL" id="SMTG01000007">
    <property type="protein sequence ID" value="TDK29209.1"/>
    <property type="molecule type" value="Genomic_DNA"/>
</dbReference>
<evidence type="ECO:0000256" key="10">
    <source>
        <dbReference type="ARBA" id="ARBA00023049"/>
    </source>
</evidence>
<dbReference type="GO" id="GO:0005886">
    <property type="term" value="C:plasma membrane"/>
    <property type="evidence" value="ECO:0007669"/>
    <property type="project" value="UniProtKB-SubCell"/>
</dbReference>
<dbReference type="GO" id="GO:0046872">
    <property type="term" value="F:metal ion binding"/>
    <property type="evidence" value="ECO:0007669"/>
    <property type="project" value="UniProtKB-KW"/>
</dbReference>
<dbReference type="Pfam" id="PF01435">
    <property type="entry name" value="Peptidase_M48"/>
    <property type="match status" value="1"/>
</dbReference>
<gene>
    <name evidence="14" type="ORF">E2F49_14820</name>
</gene>
<evidence type="ECO:0000256" key="11">
    <source>
        <dbReference type="ARBA" id="ARBA00023136"/>
    </source>
</evidence>
<reference evidence="14 15" key="1">
    <citation type="submission" date="2019-03" db="EMBL/GenBank/DDBJ databases">
        <title>Luteimonas zhaokaii sp.nov., isolated from the rectal contents of Plateau pika in Yushu, Qinghai Province, China.</title>
        <authorList>
            <person name="Zhang G."/>
        </authorList>
    </citation>
    <scope>NUCLEOTIDE SEQUENCE [LARGE SCALE GENOMIC DNA]</scope>
    <source>
        <strain evidence="14 15">THG-MD21</strain>
    </source>
</reference>
<evidence type="ECO:0000256" key="12">
    <source>
        <dbReference type="SAM" id="Phobius"/>
    </source>
</evidence>
<evidence type="ECO:0000256" key="3">
    <source>
        <dbReference type="ARBA" id="ARBA00022475"/>
    </source>
</evidence>
<evidence type="ECO:0000256" key="5">
    <source>
        <dbReference type="ARBA" id="ARBA00022692"/>
    </source>
</evidence>
<evidence type="ECO:0000313" key="15">
    <source>
        <dbReference type="Proteomes" id="UP000295543"/>
    </source>
</evidence>
<organism evidence="14 15">
    <name type="scientific">Luteimonas terrae</name>
    <dbReference type="NCBI Taxonomy" id="1530191"/>
    <lineage>
        <taxon>Bacteria</taxon>
        <taxon>Pseudomonadati</taxon>
        <taxon>Pseudomonadota</taxon>
        <taxon>Gammaproteobacteria</taxon>
        <taxon>Lysobacterales</taxon>
        <taxon>Lysobacteraceae</taxon>
        <taxon>Luteimonas</taxon>
    </lineage>
</organism>
<evidence type="ECO:0000256" key="9">
    <source>
        <dbReference type="ARBA" id="ARBA00022989"/>
    </source>
</evidence>
<dbReference type="OrthoDB" id="9789270at2"/>
<accession>A0A4R5U679</accession>
<comment type="caution">
    <text evidence="14">The sequence shown here is derived from an EMBL/GenBank/DDBJ whole genome shotgun (WGS) entry which is preliminary data.</text>
</comment>
<name>A0A4R5U679_9GAMM</name>
<evidence type="ECO:0000259" key="13">
    <source>
        <dbReference type="Pfam" id="PF01435"/>
    </source>
</evidence>
<comment type="cofactor">
    <cofactor evidence="1">
        <name>Zn(2+)</name>
        <dbReference type="ChEBI" id="CHEBI:29105"/>
    </cofactor>
</comment>
<keyword evidence="10" id="KW-0482">Metalloprotease</keyword>
<dbReference type="PANTHER" id="PTHR43221">
    <property type="entry name" value="PROTEASE HTPX"/>
    <property type="match status" value="1"/>
</dbReference>
<comment type="subcellular location">
    <subcellularLocation>
        <location evidence="2">Cell membrane</location>
        <topology evidence="2">Multi-pass membrane protein</topology>
    </subcellularLocation>
</comment>
<keyword evidence="8" id="KW-0862">Zinc</keyword>
<proteinExistence type="predicted"/>
<dbReference type="GO" id="GO:0006508">
    <property type="term" value="P:proteolysis"/>
    <property type="evidence" value="ECO:0007669"/>
    <property type="project" value="UniProtKB-KW"/>
</dbReference>
<keyword evidence="3" id="KW-1003">Cell membrane</keyword>
<evidence type="ECO:0000256" key="4">
    <source>
        <dbReference type="ARBA" id="ARBA00022670"/>
    </source>
</evidence>
<evidence type="ECO:0000313" key="14">
    <source>
        <dbReference type="EMBL" id="TDK29209.1"/>
    </source>
</evidence>
<keyword evidence="7" id="KW-0378">Hydrolase</keyword>